<name>A0A6L2L3P1_TANCI</name>
<sequence>MTNFTQKSIKFDWGEKAEAAFQLLKQKLCSVPILSLPEESKNFVVYCDATHKGFGTVLMQKKKFIAYASCQLKAKDGDSQLTSPKIIHETTEKIVQIKSHIQAARDRQKSYADVRRKPLEFQLKKCMADVLLAISLDEIQVDDKLHFIKESVEITDHEVKHLKQSRISIVKERPPFGGDCKIHVKYQSFHSIRAESPYDTKWAKMAQGKIYGGYRRERVEDLGKKTGYTIQSVQHNPRPGHSNTFYYLDSDESDNDDPSEMIEDQISIHHLSGSPTPSSDPVVSSLSPSLTPTGDSDSILEETDTLLSHSDDFVLDYETF</sequence>
<feature type="domain" description="Reverse transcriptase/retrotransposon-derived protein RNase H-like" evidence="2">
    <location>
        <begin position="13"/>
        <end position="75"/>
    </location>
</feature>
<dbReference type="InterPro" id="IPR041577">
    <property type="entry name" value="RT_RNaseH_2"/>
</dbReference>
<dbReference type="Pfam" id="PF17919">
    <property type="entry name" value="RT_RNaseH_2"/>
    <property type="match status" value="1"/>
</dbReference>
<dbReference type="Gene3D" id="3.30.70.270">
    <property type="match status" value="1"/>
</dbReference>
<evidence type="ECO:0000256" key="1">
    <source>
        <dbReference type="SAM" id="MobiDB-lite"/>
    </source>
</evidence>
<evidence type="ECO:0000259" key="2">
    <source>
        <dbReference type="Pfam" id="PF17919"/>
    </source>
</evidence>
<comment type="caution">
    <text evidence="3">The sequence shown here is derived from an EMBL/GenBank/DDBJ whole genome shotgun (WGS) entry which is preliminary data.</text>
</comment>
<reference evidence="3" key="1">
    <citation type="journal article" date="2019" name="Sci. Rep.">
        <title>Draft genome of Tanacetum cinerariifolium, the natural source of mosquito coil.</title>
        <authorList>
            <person name="Yamashiro T."/>
            <person name="Shiraishi A."/>
            <person name="Satake H."/>
            <person name="Nakayama K."/>
        </authorList>
    </citation>
    <scope>NUCLEOTIDE SEQUENCE</scope>
</reference>
<dbReference type="PANTHER" id="PTHR34072">
    <property type="entry name" value="ENZYMATIC POLYPROTEIN-RELATED"/>
    <property type="match status" value="1"/>
</dbReference>
<accession>A0A6L2L3P1</accession>
<protein>
    <submittedName>
        <fullName evidence="3">Putative reverse transcriptase domain-containing protein</fullName>
    </submittedName>
</protein>
<feature type="region of interest" description="Disordered" evidence="1">
    <location>
        <begin position="232"/>
        <end position="298"/>
    </location>
</feature>
<feature type="compositionally biased region" description="Polar residues" evidence="1">
    <location>
        <begin position="232"/>
        <end position="245"/>
    </location>
</feature>
<feature type="compositionally biased region" description="Acidic residues" evidence="1">
    <location>
        <begin position="249"/>
        <end position="263"/>
    </location>
</feature>
<gene>
    <name evidence="3" type="ORF">Tci_028256</name>
</gene>
<organism evidence="3">
    <name type="scientific">Tanacetum cinerariifolium</name>
    <name type="common">Dalmatian daisy</name>
    <name type="synonym">Chrysanthemum cinerariifolium</name>
    <dbReference type="NCBI Taxonomy" id="118510"/>
    <lineage>
        <taxon>Eukaryota</taxon>
        <taxon>Viridiplantae</taxon>
        <taxon>Streptophyta</taxon>
        <taxon>Embryophyta</taxon>
        <taxon>Tracheophyta</taxon>
        <taxon>Spermatophyta</taxon>
        <taxon>Magnoliopsida</taxon>
        <taxon>eudicotyledons</taxon>
        <taxon>Gunneridae</taxon>
        <taxon>Pentapetalae</taxon>
        <taxon>asterids</taxon>
        <taxon>campanulids</taxon>
        <taxon>Asterales</taxon>
        <taxon>Asteraceae</taxon>
        <taxon>Asteroideae</taxon>
        <taxon>Anthemideae</taxon>
        <taxon>Anthemidinae</taxon>
        <taxon>Tanacetum</taxon>
    </lineage>
</organism>
<feature type="compositionally biased region" description="Low complexity" evidence="1">
    <location>
        <begin position="272"/>
        <end position="296"/>
    </location>
</feature>
<dbReference type="EMBL" id="BKCJ010003637">
    <property type="protein sequence ID" value="GEU56278.1"/>
    <property type="molecule type" value="Genomic_DNA"/>
</dbReference>
<dbReference type="PANTHER" id="PTHR34072:SF52">
    <property type="entry name" value="RIBONUCLEASE H"/>
    <property type="match status" value="1"/>
</dbReference>
<dbReference type="InterPro" id="IPR043128">
    <property type="entry name" value="Rev_trsase/Diguanyl_cyclase"/>
</dbReference>
<dbReference type="AlphaFoldDB" id="A0A6L2L3P1"/>
<keyword evidence="3" id="KW-0808">Transferase</keyword>
<proteinExistence type="predicted"/>
<keyword evidence="3" id="KW-0548">Nucleotidyltransferase</keyword>
<keyword evidence="3" id="KW-0695">RNA-directed DNA polymerase</keyword>
<evidence type="ECO:0000313" key="3">
    <source>
        <dbReference type="EMBL" id="GEU56278.1"/>
    </source>
</evidence>
<dbReference type="InterPro" id="IPR043502">
    <property type="entry name" value="DNA/RNA_pol_sf"/>
</dbReference>
<dbReference type="GO" id="GO:0003964">
    <property type="term" value="F:RNA-directed DNA polymerase activity"/>
    <property type="evidence" value="ECO:0007669"/>
    <property type="project" value="UniProtKB-KW"/>
</dbReference>
<dbReference type="SUPFAM" id="SSF56672">
    <property type="entry name" value="DNA/RNA polymerases"/>
    <property type="match status" value="1"/>
</dbReference>